<dbReference type="EMBL" id="BMVB01000001">
    <property type="protein sequence ID" value="GHC33653.1"/>
    <property type="molecule type" value="Genomic_DNA"/>
</dbReference>
<keyword evidence="1" id="KW-0732">Signal</keyword>
<dbReference type="GO" id="GO:0015066">
    <property type="term" value="F:alpha-amylase inhibitor activity"/>
    <property type="evidence" value="ECO:0007669"/>
    <property type="project" value="InterPro"/>
</dbReference>
<dbReference type="InterPro" id="IPR036379">
    <property type="entry name" value="A-amylase_inhib_sf"/>
</dbReference>
<protein>
    <submittedName>
        <fullName evidence="2">Cinorf9 protein</fullName>
    </submittedName>
</protein>
<evidence type="ECO:0000313" key="3">
    <source>
        <dbReference type="EMBL" id="GHC33653.1"/>
    </source>
</evidence>
<dbReference type="RefSeq" id="WP_190107713.1">
    <property type="nucleotide sequence ID" value="NZ_BMVB01000001.1"/>
</dbReference>
<organism evidence="2">
    <name type="scientific">Streptomyces cinnamoneus</name>
    <name type="common">Streptoverticillium cinnamoneum</name>
    <dbReference type="NCBI Taxonomy" id="53446"/>
    <lineage>
        <taxon>Bacteria</taxon>
        <taxon>Bacillati</taxon>
        <taxon>Actinomycetota</taxon>
        <taxon>Actinomycetes</taxon>
        <taxon>Kitasatosporales</taxon>
        <taxon>Streptomycetaceae</taxon>
        <taxon>Streptomyces</taxon>
        <taxon>Streptomyces cinnamoneus group</taxon>
    </lineage>
</organism>
<sequence>MRKSLAVAAASAVAGLTLMAGTPANAAPAAATTVPSCVTSTFSTPFFAMVRVDMENKCTTEQRVKPSFNYELKDVPCYALQPGQKAVFSRDVIFASGYTFAGLVSC</sequence>
<dbReference type="EMBL" id="AJ536588">
    <property type="protein sequence ID" value="CAD60528.1"/>
    <property type="molecule type" value="Genomic_DNA"/>
</dbReference>
<proteinExistence type="predicted"/>
<feature type="signal peptide" evidence="1">
    <location>
        <begin position="1"/>
        <end position="26"/>
    </location>
</feature>
<reference evidence="3" key="3">
    <citation type="submission" date="2020-09" db="EMBL/GenBank/DDBJ databases">
        <authorList>
            <person name="Sun Q."/>
            <person name="Ohkuma M."/>
        </authorList>
    </citation>
    <scope>NUCLEOTIDE SEQUENCE</scope>
    <source>
        <strain evidence="3">JCM 4633</strain>
    </source>
</reference>
<gene>
    <name evidence="2" type="primary">cinorf9</name>
    <name evidence="3" type="ORF">GCM10010507_02700</name>
</gene>
<feature type="chain" id="PRO_5004298128" evidence="1">
    <location>
        <begin position="27"/>
        <end position="106"/>
    </location>
</feature>
<name>Q83VY0_STRCJ</name>
<evidence type="ECO:0000313" key="2">
    <source>
        <dbReference type="EMBL" id="CAD60528.1"/>
    </source>
</evidence>
<evidence type="ECO:0000256" key="1">
    <source>
        <dbReference type="SAM" id="SignalP"/>
    </source>
</evidence>
<accession>Q83VY0</accession>
<dbReference type="Proteomes" id="UP000646244">
    <property type="component" value="Unassembled WGS sequence"/>
</dbReference>
<dbReference type="Gene3D" id="2.60.40.20">
    <property type="entry name" value="Alpha-amylase inhibitor"/>
    <property type="match status" value="1"/>
</dbReference>
<dbReference type="AlphaFoldDB" id="Q83VY0"/>
<reference evidence="2" key="1">
    <citation type="journal article" date="2003" name="Proc. Natl. Acad. Sci. U.S.A.">
        <title>Cloning and engineering of the cinnamycin biosynthetic gene cluster from Streptomyces cinnamoneus cinnamoneus DSM 40005.</title>
        <authorList>
            <person name="Widdick D.A."/>
            <person name="Dodd H.M."/>
            <person name="Barraille P."/>
            <person name="White J."/>
            <person name="Stein T.H."/>
            <person name="Chater K.F."/>
            <person name="Gasson M.J."/>
            <person name="Bibb M.J."/>
        </authorList>
    </citation>
    <scope>NUCLEOTIDE SEQUENCE</scope>
    <source>
        <strain evidence="2">Type strain DSM 40005</strain>
    </source>
</reference>
<reference evidence="3" key="2">
    <citation type="journal article" date="2014" name="Int. J. Syst. Evol. Microbiol.">
        <title>Complete genome sequence of Corynebacterium casei LMG S-19264T (=DSM 44701T), isolated from a smear-ripened cheese.</title>
        <authorList>
            <consortium name="US DOE Joint Genome Institute (JGI-PGF)"/>
            <person name="Walter F."/>
            <person name="Albersmeier A."/>
            <person name="Kalinowski J."/>
            <person name="Ruckert C."/>
        </authorList>
    </citation>
    <scope>NUCLEOTIDE SEQUENCE</scope>
    <source>
        <strain evidence="3">JCM 4633</strain>
    </source>
</reference>